<dbReference type="EMBL" id="VEVQ02000002">
    <property type="protein sequence ID" value="NHN24733.1"/>
    <property type="molecule type" value="Genomic_DNA"/>
</dbReference>
<feature type="domain" description="SusE outer membrane protein" evidence="1">
    <location>
        <begin position="35"/>
        <end position="134"/>
    </location>
</feature>
<dbReference type="Proteomes" id="UP000817854">
    <property type="component" value="Unassembled WGS sequence"/>
</dbReference>
<reference evidence="2 3" key="3">
    <citation type="submission" date="2020-02" db="EMBL/GenBank/DDBJ databases">
        <title>Flavobacterium profundi sp. nov., isolated from a deep-sea seamount.</title>
        <authorList>
            <person name="Zhang D.-C."/>
        </authorList>
    </citation>
    <scope>NUCLEOTIDE SEQUENCE [LARGE SCALE GENOMIC DNA]</scope>
    <source>
        <strain evidence="2 3">EC11</strain>
    </source>
</reference>
<gene>
    <name evidence="2" type="ORF">FIA58_003505</name>
</gene>
<keyword evidence="3" id="KW-1185">Reference proteome</keyword>
<sequence>MKKYIQIILLFTATCSFLSCEQDNLDPLGNWELKPATIELPSDNTTIELDELTPNETVTFSWLPAVSTANYTIKYSIVFDTIGSTSFDSPILELSSANNGKDLSLGISNSTINEYLSYSGYPANEIATITWAVKAKCLDKVAYASQDISFKRFSTELTPTKLYVSGTATENNTVLSTAIEMKRLNNSDGNPSNKHEIFTTLTAGNSFKFYSEKTLPCHQYGNNNDGDLIKSGNPIVITETAQYRISVDLENNTYDLLKIDNWSIVGDPINGGWSGDTPLTYQGGGIWKSSVQLINTGNFVFRANGDWSYLLKRIQGSTNKLVMESDATSQGITFEDIPSSNIGNYLITLNLSSSGYTYTIQIDTSAPDPIATPNQLFLLANGTMIEEFSKNGDLFSLDKFIPFQSSVNYSLNSDANGTGTSYSINGQLGVSSSPDGDKVTGNNTIVENATNITINNDRGLKLSIDFSQATLNWEYYNFKLFHWQVWEDRDELVMTYQHPNTYTITTPINGGYEMKFISPWDFDMGSNSPNGLTGNITNGSGSNITNVATNGNYLVTIVLDGTYQSGTYSFVQQ</sequence>
<evidence type="ECO:0000313" key="3">
    <source>
        <dbReference type="Proteomes" id="UP000817854"/>
    </source>
</evidence>
<dbReference type="Pfam" id="PF14292">
    <property type="entry name" value="SusE"/>
    <property type="match status" value="1"/>
</dbReference>
<comment type="caution">
    <text evidence="2">The sequence shown here is derived from an EMBL/GenBank/DDBJ whole genome shotgun (WGS) entry which is preliminary data.</text>
</comment>
<organism evidence="2 3">
    <name type="scientific">Flavobacterium jejuense</name>
    <dbReference type="NCBI Taxonomy" id="1544455"/>
    <lineage>
        <taxon>Bacteria</taxon>
        <taxon>Pseudomonadati</taxon>
        <taxon>Bacteroidota</taxon>
        <taxon>Flavobacteriia</taxon>
        <taxon>Flavobacteriales</taxon>
        <taxon>Flavobacteriaceae</taxon>
        <taxon>Flavobacterium</taxon>
    </lineage>
</organism>
<protein>
    <recommendedName>
        <fullName evidence="1">SusE outer membrane protein domain-containing protein</fullName>
    </recommendedName>
</protein>
<accession>A0ABX0IQI1</accession>
<proteinExistence type="predicted"/>
<reference evidence="2 3" key="2">
    <citation type="submission" date="2019-05" db="EMBL/GenBank/DDBJ databases">
        <authorList>
            <person name="Lianzixin W."/>
        </authorList>
    </citation>
    <scope>NUCLEOTIDE SEQUENCE [LARGE SCALE GENOMIC DNA]</scope>
    <source>
        <strain evidence="2 3">EC11</strain>
    </source>
</reference>
<dbReference type="PROSITE" id="PS51257">
    <property type="entry name" value="PROKAR_LIPOPROTEIN"/>
    <property type="match status" value="1"/>
</dbReference>
<dbReference type="RefSeq" id="WP_140960118.1">
    <property type="nucleotide sequence ID" value="NZ_VEVQ02000002.1"/>
</dbReference>
<dbReference type="Gene3D" id="2.60.40.3620">
    <property type="match status" value="2"/>
</dbReference>
<evidence type="ECO:0000313" key="2">
    <source>
        <dbReference type="EMBL" id="NHN24733.1"/>
    </source>
</evidence>
<name>A0ABX0IQI1_9FLAO</name>
<evidence type="ECO:0000259" key="1">
    <source>
        <dbReference type="Pfam" id="PF14292"/>
    </source>
</evidence>
<reference evidence="3" key="1">
    <citation type="submission" date="2019-05" db="EMBL/GenBank/DDBJ databases">
        <title>Flavobacterium profundi sp. nov., isolated from a deep-sea seamount.</title>
        <authorList>
            <person name="Zhang D.-C."/>
        </authorList>
    </citation>
    <scope>NUCLEOTIDE SEQUENCE [LARGE SCALE GENOMIC DNA]</scope>
    <source>
        <strain evidence="3">EC11</strain>
    </source>
</reference>
<dbReference type="InterPro" id="IPR025970">
    <property type="entry name" value="SusE"/>
</dbReference>